<dbReference type="SUPFAM" id="SSF56601">
    <property type="entry name" value="beta-lactamase/transpeptidase-like"/>
    <property type="match status" value="1"/>
</dbReference>
<evidence type="ECO:0000256" key="2">
    <source>
        <dbReference type="ARBA" id="ARBA00007171"/>
    </source>
</evidence>
<dbReference type="InterPro" id="IPR036138">
    <property type="entry name" value="PBP_dimer_sf"/>
</dbReference>
<evidence type="ECO:0000259" key="5">
    <source>
        <dbReference type="Pfam" id="PF00905"/>
    </source>
</evidence>
<feature type="domain" description="Penicillin-binding protein dimerisation" evidence="6">
    <location>
        <begin position="84"/>
        <end position="236"/>
    </location>
</feature>
<dbReference type="PANTHER" id="PTHR30627:SF1">
    <property type="entry name" value="PEPTIDOGLYCAN D,D-TRANSPEPTIDASE FTSI"/>
    <property type="match status" value="1"/>
</dbReference>
<dbReference type="InterPro" id="IPR050515">
    <property type="entry name" value="Beta-lactam/transpept"/>
</dbReference>
<evidence type="ECO:0000259" key="6">
    <source>
        <dbReference type="Pfam" id="PF03717"/>
    </source>
</evidence>
<dbReference type="Pfam" id="PF00905">
    <property type="entry name" value="Transpeptidase"/>
    <property type="match status" value="1"/>
</dbReference>
<comment type="similarity">
    <text evidence="2">Belongs to the transpeptidase family.</text>
</comment>
<evidence type="ECO:0000313" key="7">
    <source>
        <dbReference type="EMBL" id="MFD1529391.1"/>
    </source>
</evidence>
<reference evidence="8" key="1">
    <citation type="journal article" date="2019" name="Int. J. Syst. Evol. Microbiol.">
        <title>The Global Catalogue of Microorganisms (GCM) 10K type strain sequencing project: providing services to taxonomists for standard genome sequencing and annotation.</title>
        <authorList>
            <consortium name="The Broad Institute Genomics Platform"/>
            <consortium name="The Broad Institute Genome Sequencing Center for Infectious Disease"/>
            <person name="Wu L."/>
            <person name="Ma J."/>
        </authorList>
    </citation>
    <scope>NUCLEOTIDE SEQUENCE [LARGE SCALE GENOMIC DNA]</scope>
    <source>
        <strain evidence="8">JCM 12165</strain>
    </source>
</reference>
<dbReference type="Gene3D" id="3.40.710.10">
    <property type="entry name" value="DD-peptidase/beta-lactamase superfamily"/>
    <property type="match status" value="1"/>
</dbReference>
<evidence type="ECO:0000256" key="1">
    <source>
        <dbReference type="ARBA" id="ARBA00004370"/>
    </source>
</evidence>
<dbReference type="PANTHER" id="PTHR30627">
    <property type="entry name" value="PEPTIDOGLYCAN D,D-TRANSPEPTIDASE"/>
    <property type="match status" value="1"/>
</dbReference>
<evidence type="ECO:0000256" key="4">
    <source>
        <dbReference type="SAM" id="MobiDB-lite"/>
    </source>
</evidence>
<dbReference type="Gene3D" id="3.90.1310.10">
    <property type="entry name" value="Penicillin-binding protein 2a (Domain 2)"/>
    <property type="match status" value="1"/>
</dbReference>
<dbReference type="RefSeq" id="WP_343984382.1">
    <property type="nucleotide sequence ID" value="NZ_BAAAJG010000020.1"/>
</dbReference>
<dbReference type="Pfam" id="PF03717">
    <property type="entry name" value="PBP_dimer"/>
    <property type="match status" value="1"/>
</dbReference>
<name>A0ABW4FI46_9PSEU</name>
<keyword evidence="3" id="KW-0472">Membrane</keyword>
<dbReference type="InterPro" id="IPR001460">
    <property type="entry name" value="PCN-bd_Tpept"/>
</dbReference>
<gene>
    <name evidence="7" type="ORF">ACFSCY_08035</name>
</gene>
<comment type="subcellular location">
    <subcellularLocation>
        <location evidence="1">Membrane</location>
    </subcellularLocation>
</comment>
<dbReference type="Proteomes" id="UP001597145">
    <property type="component" value="Unassembled WGS sequence"/>
</dbReference>
<dbReference type="EMBL" id="JBHUCP010000005">
    <property type="protein sequence ID" value="MFD1529391.1"/>
    <property type="molecule type" value="Genomic_DNA"/>
</dbReference>
<evidence type="ECO:0000313" key="8">
    <source>
        <dbReference type="Proteomes" id="UP001597145"/>
    </source>
</evidence>
<dbReference type="Gene3D" id="3.30.450.330">
    <property type="match status" value="1"/>
</dbReference>
<evidence type="ECO:0000256" key="3">
    <source>
        <dbReference type="ARBA" id="ARBA00023136"/>
    </source>
</evidence>
<dbReference type="InterPro" id="IPR005311">
    <property type="entry name" value="PBP_dimer"/>
</dbReference>
<feature type="region of interest" description="Disordered" evidence="4">
    <location>
        <begin position="1"/>
        <end position="31"/>
    </location>
</feature>
<accession>A0ABW4FI46</accession>
<protein>
    <submittedName>
        <fullName evidence="7">Peptidoglycan D,D-transpeptidase FtsI family protein</fullName>
    </submittedName>
</protein>
<sequence>MTAAPPRPRPRAAGAARSHAPRRPAPARQPVTGNALYSRRLKIGRLLLVLVLAVATLKLIAVQTVQAADLRAASARQSTTDIRLPAERGAISDRAGNLLAFSVEARALVTNPRLIASTKGAQAQSYAAEMATAVAQATGQNAAELFGLLTSDRGYVVLARLVEPDVATALRTRFKEIAEERREDRQYPAGTLAANVVGAASWNADERKLTGRIGLESSQDNALAGSDGLRVVDTAEGSNAVIPGSTRFERPATQGSDVQLTLDSDLQYTVQRALSDYVTRSGAKPTSSVVVLDAHTAEVLAMANAETFDPRDLTNASPEQLGNPAVQSPFEPGSVNKIVTMAAALEYGVAHPDDVLTVPGSIRVADRTIRDAWDHGTERYTLTGVLAKSSNVGTIMTAQKVGEERFADMLTLFGLGSRTGVGLPGESAGQVPARESWSGSTFGNLPIGQGLSVTTLQMAGMYQAVANDGVRIQPRIIASTTGADGVRVAPPAPDPVRVVSPETAQQLRTMLTAVTQDASGQRGTGPQAAVPGYQVAGKTGTAQQVDPACGCYSRSKHWITFAGMLPAQDPRYVIAIMLDAPATGTTAAPLFHDIATYLAQRERLPVTAAPPPIQTLVAP</sequence>
<keyword evidence="8" id="KW-1185">Reference proteome</keyword>
<dbReference type="InterPro" id="IPR012338">
    <property type="entry name" value="Beta-lactam/transpept-like"/>
</dbReference>
<proteinExistence type="inferred from homology"/>
<organism evidence="7 8">
    <name type="scientific">Pseudonocardia aurantiaca</name>
    <dbReference type="NCBI Taxonomy" id="75290"/>
    <lineage>
        <taxon>Bacteria</taxon>
        <taxon>Bacillati</taxon>
        <taxon>Actinomycetota</taxon>
        <taxon>Actinomycetes</taxon>
        <taxon>Pseudonocardiales</taxon>
        <taxon>Pseudonocardiaceae</taxon>
        <taxon>Pseudonocardia</taxon>
    </lineage>
</organism>
<comment type="caution">
    <text evidence="7">The sequence shown here is derived from an EMBL/GenBank/DDBJ whole genome shotgun (WGS) entry which is preliminary data.</text>
</comment>
<feature type="domain" description="Penicillin-binding protein transpeptidase" evidence="5">
    <location>
        <begin position="288"/>
        <end position="594"/>
    </location>
</feature>
<dbReference type="SUPFAM" id="SSF56519">
    <property type="entry name" value="Penicillin binding protein dimerisation domain"/>
    <property type="match status" value="1"/>
</dbReference>